<evidence type="ECO:0000259" key="1">
    <source>
        <dbReference type="Pfam" id="PF00656"/>
    </source>
</evidence>
<dbReference type="PANTHER" id="PTHR22576:SF37">
    <property type="entry name" value="MUCOSA-ASSOCIATED LYMPHOID TISSUE LYMPHOMA TRANSLOCATION PROTEIN 1"/>
    <property type="match status" value="1"/>
</dbReference>
<feature type="domain" description="wHTH-Hsp90 Na associated" evidence="3">
    <location>
        <begin position="1651"/>
        <end position="1701"/>
    </location>
</feature>
<dbReference type="InterPro" id="IPR052039">
    <property type="entry name" value="Caspase-related_regulators"/>
</dbReference>
<evidence type="ECO:0000313" key="7">
    <source>
        <dbReference type="Proteomes" id="UP000596130"/>
    </source>
</evidence>
<dbReference type="GO" id="GO:0004197">
    <property type="term" value="F:cysteine-type endopeptidase activity"/>
    <property type="evidence" value="ECO:0007669"/>
    <property type="project" value="InterPro"/>
</dbReference>
<dbReference type="Gene3D" id="3.30.565.10">
    <property type="entry name" value="Histidine kinase-like ATPase, C-terminal domain"/>
    <property type="match status" value="1"/>
</dbReference>
<dbReference type="EMBL" id="CP065959">
    <property type="protein sequence ID" value="QQC88606.1"/>
    <property type="molecule type" value="Genomic_DNA"/>
</dbReference>
<dbReference type="PRINTS" id="PR00775">
    <property type="entry name" value="HEATSHOCK90"/>
</dbReference>
<feature type="domain" description="iHD-CE" evidence="2">
    <location>
        <begin position="256"/>
        <end position="621"/>
    </location>
</feature>
<dbReference type="InterPro" id="IPR029030">
    <property type="entry name" value="Caspase-like_dom_sf"/>
</dbReference>
<reference evidence="4 6" key="1">
    <citation type="submission" date="2016-05" db="EMBL/GenBank/DDBJ databases">
        <authorList>
            <person name="Gu J."/>
        </authorList>
    </citation>
    <scope>NUCLEOTIDE SEQUENCE [LARGE SCALE GENOMIC DNA]</scope>
    <source>
        <strain evidence="4 6">ACCC40021</strain>
    </source>
</reference>
<feature type="domain" description="Peptidase C14 caspase" evidence="1">
    <location>
        <begin position="6"/>
        <end position="231"/>
    </location>
</feature>
<dbReference type="Proteomes" id="UP000596130">
    <property type="component" value="Chromosome"/>
</dbReference>
<dbReference type="SUPFAM" id="SSF55874">
    <property type="entry name" value="ATPase domain of HSP90 chaperone/DNA topoisomerase II/histidine kinase"/>
    <property type="match status" value="1"/>
</dbReference>
<dbReference type="RefSeq" id="WP_076686899.1">
    <property type="nucleotide sequence ID" value="NZ_CP015588.1"/>
</dbReference>
<dbReference type="InterPro" id="IPR056506">
    <property type="entry name" value="iHD-CE"/>
</dbReference>
<dbReference type="EMBL" id="CP015588">
    <property type="protein sequence ID" value="APY88992.1"/>
    <property type="molecule type" value="Genomic_DNA"/>
</dbReference>
<evidence type="ECO:0000313" key="6">
    <source>
        <dbReference type="Proteomes" id="UP000187191"/>
    </source>
</evidence>
<gene>
    <name evidence="4" type="ORF">A7J05_27770</name>
    <name evidence="5" type="ORF">I8755_09455</name>
</gene>
<dbReference type="Pfam" id="PF24410">
    <property type="entry name" value="wHTH-HSP90_Na-assoc"/>
    <property type="match status" value="1"/>
</dbReference>
<protein>
    <submittedName>
        <fullName evidence="5">Caspase family protein</fullName>
    </submittedName>
</protein>
<dbReference type="InterPro" id="IPR011600">
    <property type="entry name" value="Pept_C14_caspase"/>
</dbReference>
<proteinExistence type="predicted"/>
<evidence type="ECO:0000259" key="3">
    <source>
        <dbReference type="Pfam" id="PF24410"/>
    </source>
</evidence>
<evidence type="ECO:0000259" key="2">
    <source>
        <dbReference type="Pfam" id="PF24401"/>
    </source>
</evidence>
<organism evidence="5 7">
    <name type="scientific">Streptomyces alfalfae</name>
    <dbReference type="NCBI Taxonomy" id="1642299"/>
    <lineage>
        <taxon>Bacteria</taxon>
        <taxon>Bacillati</taxon>
        <taxon>Actinomycetota</taxon>
        <taxon>Actinomycetes</taxon>
        <taxon>Kitasatosporales</taxon>
        <taxon>Streptomycetaceae</taxon>
        <taxon>Streptomyces</taxon>
    </lineage>
</organism>
<dbReference type="InterPro" id="IPR036890">
    <property type="entry name" value="HATPase_C_sf"/>
</dbReference>
<dbReference type="InterPro" id="IPR056507">
    <property type="entry name" value="wHTH-HSP90_Na-assoc"/>
</dbReference>
<dbReference type="InterPro" id="IPR020575">
    <property type="entry name" value="Hsp90_N"/>
</dbReference>
<dbReference type="GO" id="GO:0006508">
    <property type="term" value="P:proteolysis"/>
    <property type="evidence" value="ECO:0007669"/>
    <property type="project" value="InterPro"/>
</dbReference>
<dbReference type="Pfam" id="PF24401">
    <property type="entry name" value="iHD-CE"/>
    <property type="match status" value="1"/>
</dbReference>
<dbReference type="Pfam" id="PF00656">
    <property type="entry name" value="Peptidase_C14"/>
    <property type="match status" value="1"/>
</dbReference>
<dbReference type="PANTHER" id="PTHR22576">
    <property type="entry name" value="MUCOSA ASSOCIATED LYMPHOID TISSUE LYMPHOMA TRANSLOCATION PROTEIN 1/PARACASPASE"/>
    <property type="match status" value="1"/>
</dbReference>
<evidence type="ECO:0000313" key="5">
    <source>
        <dbReference type="EMBL" id="QQC88606.1"/>
    </source>
</evidence>
<keyword evidence="6" id="KW-1185">Reference proteome</keyword>
<dbReference type="SUPFAM" id="SSF52129">
    <property type="entry name" value="Caspase-like"/>
    <property type="match status" value="1"/>
</dbReference>
<dbReference type="Gene3D" id="3.40.50.1460">
    <property type="match status" value="1"/>
</dbReference>
<sequence length="1731" mass="189609">MGESKQALVIAVPRYELEEEFADLTAAVDRDAELIGAALRSSGYSVEVLGLTSDRPAQRSRIRSAISRICCTAPEDGTVLVHFTGHGLSVGGADHLVPADAQLSWATDPPEVALDSLIDLDLASLLQGCRAGTVLLTVDACRDPADPDGGSHGGRATSFPAGHDRVAVLFGCGPGQTCGSDDEAGSHFTRALAEALDADTSPRTVAEVIEYTTARTTELARAARHRQTPTPHYAPSGPAAIASATLCSGRTRQEAWKAAVRDPELWAAVRCDAARRACVQEALVALTEECARWYGSASAGVQDPWADDDYPVRVLTRGLRPLLAPSQTQGGPLIDAGEFAVLAAAPFVREALHALGVKAAIGADAFRLDPAVDDVETQTDRVDLEHTFAAHALIWRKGRELAGRGRTEEARAVAAWLMHRHVRGREELWDEAYAAQLLTPLATALIGDAAPARRVGELTDELVRVCRQTGVVPARSYDEEREAPFRLSELVCPGPDGTGEVTESWRPRELSWLTAVSGLLGGDLRDLPGVLVDNIGVTDGLRPRQAVESVAELRWVRDRFTRAVDLDLQCPHPAVHAGLEALTGWTDDAVLRIREHVGPAAPDGLLAHLPERVTCRRLRPQYDPRTKGDTYGVPLMRFGLAEDEMRELLMGTQLYGDKNLALRELYQNALDACRYREARLRYGEAAKGIAYTWQGEIVFRQGRDADGRPYVECEDNGVGMGRDTLRGTFSRAGRRFEQSREYRREQARWRRADENLRIFPNSRFGVGVFSYFMLADEISISTRVTDQYGRAESGRGLRVDIASSGSLFRIGDRDEAQPSGGTCVRLYLQDDHAVDVAKELGALVWRSDFSMRVERDGKAVRSWKKDTLYYQGDASRAVRAGRDVWWVPGAGRLLADGVLVGERPEKPWRYGGEDAESQLPMWTAGLPEKRFADHPKGFPFGCVMDLRGTRAPEISTSRTKVFSYDQAWVARQIVTACATFEPPEWLTLEWLWDFGSWLPDGAALLTERLLARDARLTSGLTWERTAAIPFRRVGYFPGDPELVSERHGWRRGGYQRDTAFSAWRSAVLRSVSLKLRDGSTELPLPDTTEGYPAPQAWEARIDPRARGTAFVLRAALFAQEESRTVGRLLGMVRRHAISGVEVPEVPDPDTAAATELDALDRRLLLGDDDHGGLLTYWAPGTENWLGPLVVLSVFSQRTGLPVGEALARARRLAANGLRLRVPEAVSEIPADLVAGAEDLRVLSWHPHFASGEGRPGWGERPSDTAYAAMLGHYAWLGLPHVPPLPEPAGAEQREDVPAVGEELRAEFNSTFDSLVQYDSYLPLGELAIASEKLSLTFADVLERFAPVLAERRVRAPALGELADHVSSRLERELLRTPDRVALMREALVDPAPLLDTARAVQAVQADTEQVKRTLEWLAARGLVQESAPAFVDEWRRLTPIDLALLPDDGFGGRRMLALDDESRFFSAQVGFDAPYGLLAAASAGVSLGTAFERLTALGPVTGHEVSLPLPLAADLADVRPTEADVHACCVMGKEGAVWHPAPWITVLIQHARDEANTLGESLAALARYAPLGAPWTEITDGSSGWRDHRPTAHDTAMFEPDLLGGRPVTALDLLRVAGRFGRPLDRSWDHVALYRPLGVRVTVDRPRSDAVPVWQDLILLTERYTGRAPALTGQVTADRIAVAAREVEKPTRWVRDRYALYAPLFGLTLPPDCPAEPAPTPHAHPYRPEAG</sequence>
<reference evidence="5 7" key="2">
    <citation type="submission" date="2020-12" db="EMBL/GenBank/DDBJ databases">
        <title>Identification and biosynthesis of polyene macrolides produced by Streptomyces alfalfae Men-myco-93-63.</title>
        <authorList>
            <person name="Liu D."/>
            <person name="Li Y."/>
            <person name="Liu L."/>
            <person name="Han X."/>
            <person name="Shen F."/>
        </authorList>
    </citation>
    <scope>NUCLEOTIDE SEQUENCE [LARGE SCALE GENOMIC DNA]</scope>
    <source>
        <strain evidence="5 7">Men-myco-93-63</strain>
    </source>
</reference>
<dbReference type="KEGG" id="ssia:A7J05_27770"/>
<accession>A0A1P8TMX3</accession>
<name>A0A1P8TMX3_9ACTN</name>
<dbReference type="Proteomes" id="UP000187191">
    <property type="component" value="Chromosome"/>
</dbReference>
<evidence type="ECO:0000313" key="4">
    <source>
        <dbReference type="EMBL" id="APY88992.1"/>
    </source>
</evidence>